<reference evidence="2 4" key="1">
    <citation type="journal article" date="2013" name="Curr. Biol.">
        <title>Shared signatures of parasitism and phylogenomics unite Cryptomycota and microsporidia.</title>
        <authorList>
            <person name="James T.Y."/>
            <person name="Pelin A."/>
            <person name="Bonen L."/>
            <person name="Ahrendt S."/>
            <person name="Sain D."/>
            <person name="Corradi N."/>
            <person name="Stajich J.E."/>
        </authorList>
    </citation>
    <scope>NUCLEOTIDE SEQUENCE [LARGE SCALE GENOMIC DNA]</scope>
    <source>
        <strain evidence="2 4">CSF55</strain>
        <strain evidence="2 4">CSF55</strain>
    </source>
</reference>
<sequence>MHNFRVFILAFAFLLSFIVGHPFYSDSDPDYSEAERYSSQFSRTDVKTKEHDVTAPATYNPDKRRKPYIIQEIPQSTQPRKPDINVIRVTLKFKARSTGKVDTANSDEKPVWGYGNIAVRNHLGQRIFIYRNVFIHYAGDDQTHLYKWVMPFEDAIKMDPGWKIYFEPYPGDEGSETTVLQAILRIRYYELRKPTPSRDIDPPRARYESIWGRGLDKRYPDYKHF</sequence>
<keyword evidence="4" id="KW-1185">Reference proteome</keyword>
<protein>
    <submittedName>
        <fullName evidence="2">Uncharacterized protein</fullName>
    </submittedName>
</protein>
<evidence type="ECO:0000313" key="3">
    <source>
        <dbReference type="EMBL" id="RKP17301.1"/>
    </source>
</evidence>
<dbReference type="Proteomes" id="UP000030755">
    <property type="component" value="Unassembled WGS sequence"/>
</dbReference>
<evidence type="ECO:0000313" key="4">
    <source>
        <dbReference type="Proteomes" id="UP000030755"/>
    </source>
</evidence>
<accession>A0A075AQ43</accession>
<reference evidence="3" key="3">
    <citation type="submission" date="2018-08" db="EMBL/GenBank/DDBJ databases">
        <title>Leveraging single-cell genomics to expand the Fungal Tree of Life.</title>
        <authorList>
            <consortium name="DOE Joint Genome Institute"/>
            <person name="Ahrendt S.R."/>
            <person name="Quandt C.A."/>
            <person name="Ciobanu D."/>
            <person name="Clum A."/>
            <person name="Salamov A."/>
            <person name="Andreopoulos B."/>
            <person name="Cheng J.-F."/>
            <person name="Woyke T."/>
            <person name="Pelin A."/>
            <person name="Henrissat B."/>
            <person name="Reynolds N."/>
            <person name="Benny G.L."/>
            <person name="Smith M.E."/>
            <person name="James T.Y."/>
            <person name="Grigoriev I.V."/>
        </authorList>
    </citation>
    <scope>NUCLEOTIDE SEQUENCE</scope>
    <source>
        <strain evidence="3">CSF55</strain>
    </source>
</reference>
<name>A0A075AQ43_ROZAC</name>
<dbReference type="AlphaFoldDB" id="A0A075AQ43"/>
<gene>
    <name evidence="2" type="ORF">O9G_005517</name>
    <name evidence="3" type="ORF">ROZALSC1DRAFT_30876</name>
</gene>
<feature type="signal peptide" evidence="1">
    <location>
        <begin position="1"/>
        <end position="20"/>
    </location>
</feature>
<evidence type="ECO:0000313" key="2">
    <source>
        <dbReference type="EMBL" id="EPZ32255.1"/>
    </source>
</evidence>
<feature type="chain" id="PRO_5040560259" evidence="1">
    <location>
        <begin position="21"/>
        <end position="225"/>
    </location>
</feature>
<dbReference type="EMBL" id="KE561164">
    <property type="protein sequence ID" value="EPZ32255.1"/>
    <property type="molecule type" value="Genomic_DNA"/>
</dbReference>
<organism evidence="2 4">
    <name type="scientific">Rozella allomycis (strain CSF55)</name>
    <dbReference type="NCBI Taxonomy" id="988480"/>
    <lineage>
        <taxon>Eukaryota</taxon>
        <taxon>Fungi</taxon>
        <taxon>Fungi incertae sedis</taxon>
        <taxon>Cryptomycota</taxon>
        <taxon>Cryptomycota incertae sedis</taxon>
        <taxon>Rozella</taxon>
    </lineage>
</organism>
<dbReference type="Proteomes" id="UP000281549">
    <property type="component" value="Unassembled WGS sequence"/>
</dbReference>
<reference evidence="5" key="2">
    <citation type="journal article" date="2018" name="Nat. Microbiol.">
        <title>Leveraging single-cell genomics to expand the fungal tree of life.</title>
        <authorList>
            <person name="Ahrendt S.R."/>
            <person name="Quandt C.A."/>
            <person name="Ciobanu D."/>
            <person name="Clum A."/>
            <person name="Salamov A."/>
            <person name="Andreopoulos B."/>
            <person name="Cheng J.F."/>
            <person name="Woyke T."/>
            <person name="Pelin A."/>
            <person name="Henrissat B."/>
            <person name="Reynolds N.K."/>
            <person name="Benny G.L."/>
            <person name="Smith M.E."/>
            <person name="James T.Y."/>
            <person name="Grigoriev I.V."/>
        </authorList>
    </citation>
    <scope>NUCLEOTIDE SEQUENCE [LARGE SCALE GENOMIC DNA]</scope>
    <source>
        <strain evidence="5">CSF55</strain>
    </source>
</reference>
<evidence type="ECO:0000256" key="1">
    <source>
        <dbReference type="SAM" id="SignalP"/>
    </source>
</evidence>
<dbReference type="HOGENOM" id="CLU_1230518_0_0_1"/>
<dbReference type="EMBL" id="ML005913">
    <property type="protein sequence ID" value="RKP17301.1"/>
    <property type="molecule type" value="Genomic_DNA"/>
</dbReference>
<evidence type="ECO:0000313" key="5">
    <source>
        <dbReference type="Proteomes" id="UP000281549"/>
    </source>
</evidence>
<keyword evidence="1" id="KW-0732">Signal</keyword>
<proteinExistence type="predicted"/>